<evidence type="ECO:0000313" key="3">
    <source>
        <dbReference type="Proteomes" id="UP000201613"/>
    </source>
</evidence>
<feature type="region of interest" description="Disordered" evidence="1">
    <location>
        <begin position="530"/>
        <end position="658"/>
    </location>
</feature>
<feature type="region of interest" description="Disordered" evidence="1">
    <location>
        <begin position="338"/>
        <end position="391"/>
    </location>
</feature>
<feature type="compositionally biased region" description="Polar residues" evidence="1">
    <location>
        <begin position="570"/>
        <end position="580"/>
    </location>
</feature>
<keyword evidence="3" id="KW-1185">Reference proteome</keyword>
<feature type="region of interest" description="Disordered" evidence="1">
    <location>
        <begin position="211"/>
        <end position="253"/>
    </location>
</feature>
<feature type="compositionally biased region" description="Low complexity" evidence="1">
    <location>
        <begin position="558"/>
        <end position="569"/>
    </location>
</feature>
<feature type="region of interest" description="Disordered" evidence="1">
    <location>
        <begin position="146"/>
        <end position="169"/>
    </location>
</feature>
<dbReference type="SUPFAM" id="SSF48371">
    <property type="entry name" value="ARM repeat"/>
    <property type="match status" value="1"/>
</dbReference>
<feature type="compositionally biased region" description="Low complexity" evidence="1">
    <location>
        <begin position="442"/>
        <end position="455"/>
    </location>
</feature>
<proteinExistence type="predicted"/>
<evidence type="ECO:0008006" key="4">
    <source>
        <dbReference type="Google" id="ProtNLM"/>
    </source>
</evidence>
<feature type="region of interest" description="Disordered" evidence="1">
    <location>
        <begin position="1202"/>
        <end position="1223"/>
    </location>
</feature>
<feature type="compositionally biased region" description="Basic and acidic residues" evidence="1">
    <location>
        <begin position="614"/>
        <end position="654"/>
    </location>
</feature>
<evidence type="ECO:0000256" key="1">
    <source>
        <dbReference type="SAM" id="MobiDB-lite"/>
    </source>
</evidence>
<feature type="compositionally biased region" description="Low complexity" evidence="1">
    <location>
        <begin position="347"/>
        <end position="359"/>
    </location>
</feature>
<dbReference type="InterPro" id="IPR016024">
    <property type="entry name" value="ARM-type_fold"/>
</dbReference>
<gene>
    <name evidence="2" type="ORF">LOM8899_00389</name>
</gene>
<accession>A0A238LBB8</accession>
<evidence type="ECO:0000313" key="2">
    <source>
        <dbReference type="EMBL" id="SMY06266.1"/>
    </source>
</evidence>
<reference evidence="2 3" key="1">
    <citation type="submission" date="2017-05" db="EMBL/GenBank/DDBJ databases">
        <authorList>
            <person name="Song R."/>
            <person name="Chenine A.L."/>
            <person name="Ruprecht R.M."/>
        </authorList>
    </citation>
    <scope>NUCLEOTIDE SEQUENCE [LARGE SCALE GENOMIC DNA]</scope>
    <source>
        <strain evidence="2 3">CECT 8899</strain>
    </source>
</reference>
<name>A0A238LBB8_9RHOB</name>
<dbReference type="Proteomes" id="UP000201613">
    <property type="component" value="Unassembled WGS sequence"/>
</dbReference>
<dbReference type="OrthoDB" id="7387101at2"/>
<feature type="region of interest" description="Disordered" evidence="1">
    <location>
        <begin position="413"/>
        <end position="463"/>
    </location>
</feature>
<sequence>MSALAKTSAPAAKQSAPKVAPKRVEKPKTSALDFTVEAETDTADVIDIFTGKTLPPFWQACENLRRAMARGQKRALPKQERLEEHFDAALGAFTAVWSAEIRSILDALGAEAAVIGDQMALRSEDVSFETLLHETAHLLQMVQGGIGQTAPDPVETAPETAHAEAEAEAEAITEAPATVQEPLGAEVVAFRQATDAEGEQTDWEAAQEFRTEARQDAEQADTPAPPAQSETKTEATAEEGTQTAPEPVDLGAETAAEPPNIESELPPLSAEAEAAKAAVEESVAALEAAITPELYMQAFSAAPPSVKAQKEPTLAADMAALAEAETAAHEETIPEFSATLDADDTAVPEVEPVGPPSGEIDPLEAETPAPAPEPDIAPTQDLGPFSGNQALENWRVPGAGQVDARTVARAISGAETSDETVETSPGEAPPVPLEGETDPQRANDQAEAAGQNAGAQRDEATQAVIDGPGPEQVQLRAMDDPVPMVMEETALAVEAQAPVDGAADFSARELDAETTAIFDAHHGPEMQASMAEADAQMATMATERDAQRDAASSKAETDMAAAEAEANAEQVSKVSEARQTIQDERQATVDGQHAAVDEMTAEAEAENQATQTKISDRVAEDEAEISRKYTEAETKAEGELSEAEAKAERKKAEAEAEAEDDSWWDAAVDFVADQLAKLGDLIGEIFDAVRSAITTILDAVKDAAFALIDAAASFIQDAIALYGELLQLAVSTLIGSVFPELAEALNEKIREGVRLAQEAVDVVAEGLKSAVAFIVDAYKNALLAVLAFVEGALNTLVAVMQAALTGDWSEVARLILEPILDALGINKDDFYAFIGNALDAITKIIDDPIQFLTYLLQAVVEGFRKFGENFVDHLIAGIIGWLTGAFAGSLTMPAQFDLMGVLDIARQILGLTLDMLRRIAVRILGEAAVERIEFFLSYASELITGGWSALFDRIKQDLSGLFDMVMGQITTFLLERVVKAGIVWLAGLINPAGALLKVVMLIWDAIMWLKDNLGRMIAIVETIVQGMIDIANGNTEPASNAVEGVLARLLTPTIDLIARFIGLGNVAGRVQEIFQNIHQTIEDAVVKLIRAVVARFTGGGGGSGTGGEDDGDAPATGDLMAPVSFSGGGESHTLYTEEHGDNVIPYMRSTPQPVETWLTGLRDDAGVRAQLVRSDPEVSAEQVSAKKTEIAPLVTRALGEEAEMDTAGDQADDARDQDPAQSRDEVALLEAKARETAQALTAILEALGLSGATVFNTVFGSQIEAVHPEFQTQLNGTINSRINGDPAKKISFSQMSWGQVPAALGADSALLTDAWKRPFHAGGALRENDAFKTAFFAKVAERAAALNAEPTVEAPSDYATNAEKQGAFWRPFLEAGATSAIHADMLDRMLGAQSRDFGSYAGALVTPIDTALRALHDGVVDDKPDYNYKENIKAASFRTGGLFETTAFASARYGYFEQQDAAGGGVEGTLAGSYDINWFLRVVPAGSSAGSKRAQKNVTYTADMIRAADPGHHEWILASQANQAIAATIAQLDDAGAAPAEGFANFVRFQHEVRTPTSQLVFSPQYTAATNPRTVGYLTPAHVAAMDRANGPLSADQLAALYPSGPTFGTPVATVQAHSGGLRVVKLDGSGTGVETHDSSASSSAWHNTLRDRVSGVLGAQGALDLADMARLGEGILAAFDDTVFSSGDSTSGLTSAGAGYGLYEFTGSGAVSTFDFATVVGIAIRRQEEARADLIRKINAVIQPMSVS</sequence>
<organism evidence="2 3">
    <name type="scientific">Flavimaricola marinus</name>
    <dbReference type="NCBI Taxonomy" id="1819565"/>
    <lineage>
        <taxon>Bacteria</taxon>
        <taxon>Pseudomonadati</taxon>
        <taxon>Pseudomonadota</taxon>
        <taxon>Alphaproteobacteria</taxon>
        <taxon>Rhodobacterales</taxon>
        <taxon>Paracoccaceae</taxon>
        <taxon>Flavimaricola</taxon>
    </lineage>
</organism>
<protein>
    <recommendedName>
        <fullName evidence="4">DUF4157 domain-containing protein</fullName>
    </recommendedName>
</protein>
<dbReference type="RefSeq" id="WP_093990464.1">
    <property type="nucleotide sequence ID" value="NZ_FXZK01000001.1"/>
</dbReference>
<feature type="region of interest" description="Disordered" evidence="1">
    <location>
        <begin position="1100"/>
        <end position="1135"/>
    </location>
</feature>
<dbReference type="EMBL" id="FXZK01000001">
    <property type="protein sequence ID" value="SMY06266.1"/>
    <property type="molecule type" value="Genomic_DNA"/>
</dbReference>
<feature type="compositionally biased region" description="Basic and acidic residues" evidence="1">
    <location>
        <begin position="1212"/>
        <end position="1223"/>
    </location>
</feature>
<feature type="region of interest" description="Disordered" evidence="1">
    <location>
        <begin position="1"/>
        <end position="24"/>
    </location>
</feature>